<dbReference type="GO" id="GO:0006352">
    <property type="term" value="P:DNA-templated transcription initiation"/>
    <property type="evidence" value="ECO:0007669"/>
    <property type="project" value="InterPro"/>
</dbReference>
<dbReference type="GO" id="GO:0016987">
    <property type="term" value="F:sigma factor activity"/>
    <property type="evidence" value="ECO:0007669"/>
    <property type="project" value="UniProtKB-KW"/>
</dbReference>
<dbReference type="SUPFAM" id="SSF88659">
    <property type="entry name" value="Sigma3 and sigma4 domains of RNA polymerase sigma factors"/>
    <property type="match status" value="1"/>
</dbReference>
<dbReference type="PANTHER" id="PTHR43133">
    <property type="entry name" value="RNA POLYMERASE ECF-TYPE SIGMA FACTO"/>
    <property type="match status" value="1"/>
</dbReference>
<keyword evidence="5 6" id="KW-0804">Transcription</keyword>
<dbReference type="InterPro" id="IPR014284">
    <property type="entry name" value="RNA_pol_sigma-70_dom"/>
</dbReference>
<dbReference type="SUPFAM" id="SSF88946">
    <property type="entry name" value="Sigma2 domain of RNA polymerase sigma factors"/>
    <property type="match status" value="1"/>
</dbReference>
<keyword evidence="4 6" id="KW-0238">DNA-binding</keyword>
<dbReference type="Pfam" id="PF08281">
    <property type="entry name" value="Sigma70_r4_2"/>
    <property type="match status" value="1"/>
</dbReference>
<comment type="similarity">
    <text evidence="1 6">Belongs to the sigma-70 factor family. ECF subfamily.</text>
</comment>
<dbReference type="GO" id="GO:0003677">
    <property type="term" value="F:DNA binding"/>
    <property type="evidence" value="ECO:0007669"/>
    <property type="project" value="UniProtKB-KW"/>
</dbReference>
<evidence type="ECO:0000259" key="8">
    <source>
        <dbReference type="Pfam" id="PF08281"/>
    </source>
</evidence>
<evidence type="ECO:0000313" key="9">
    <source>
        <dbReference type="EMBL" id="AXE19966.1"/>
    </source>
</evidence>
<dbReference type="InterPro" id="IPR000838">
    <property type="entry name" value="RNA_pol_sigma70_ECF_CS"/>
</dbReference>
<feature type="domain" description="RNA polymerase sigma-70 region 2" evidence="7">
    <location>
        <begin position="28"/>
        <end position="94"/>
    </location>
</feature>
<dbReference type="CDD" id="cd06171">
    <property type="entry name" value="Sigma70_r4"/>
    <property type="match status" value="1"/>
</dbReference>
<dbReference type="Gene3D" id="1.10.1740.10">
    <property type="match status" value="1"/>
</dbReference>
<dbReference type="InterPro" id="IPR013325">
    <property type="entry name" value="RNA_pol_sigma_r2"/>
</dbReference>
<organism evidence="9 10">
    <name type="scientific">Runella rosea</name>
    <dbReference type="NCBI Taxonomy" id="2259595"/>
    <lineage>
        <taxon>Bacteria</taxon>
        <taxon>Pseudomonadati</taxon>
        <taxon>Bacteroidota</taxon>
        <taxon>Cytophagia</taxon>
        <taxon>Cytophagales</taxon>
        <taxon>Spirosomataceae</taxon>
        <taxon>Runella</taxon>
    </lineage>
</organism>
<reference evidence="9 10" key="1">
    <citation type="submission" date="2018-07" db="EMBL/GenBank/DDBJ databases">
        <title>Genome sequencing of Runella.</title>
        <authorList>
            <person name="Baek M.-G."/>
            <person name="Yi H."/>
        </authorList>
    </citation>
    <scope>NUCLEOTIDE SEQUENCE [LARGE SCALE GENOMIC DNA]</scope>
    <source>
        <strain evidence="9 10">HYN0085</strain>
    </source>
</reference>
<evidence type="ECO:0000256" key="2">
    <source>
        <dbReference type="ARBA" id="ARBA00023015"/>
    </source>
</evidence>
<name>A0A344TMU5_9BACT</name>
<evidence type="ECO:0000313" key="10">
    <source>
        <dbReference type="Proteomes" id="UP000251993"/>
    </source>
</evidence>
<keyword evidence="2 6" id="KW-0805">Transcription regulation</keyword>
<gene>
    <name evidence="9" type="ORF">DR864_20535</name>
</gene>
<feature type="domain" description="RNA polymerase sigma factor 70 region 4 type 2" evidence="8">
    <location>
        <begin position="129"/>
        <end position="180"/>
    </location>
</feature>
<dbReference type="AlphaFoldDB" id="A0A344TMU5"/>
<evidence type="ECO:0000256" key="3">
    <source>
        <dbReference type="ARBA" id="ARBA00023082"/>
    </source>
</evidence>
<dbReference type="InterPro" id="IPR013324">
    <property type="entry name" value="RNA_pol_sigma_r3/r4-like"/>
</dbReference>
<keyword evidence="3 6" id="KW-0731">Sigma factor</keyword>
<dbReference type="PANTHER" id="PTHR43133:SF46">
    <property type="entry name" value="RNA POLYMERASE SIGMA-70 FACTOR ECF SUBFAMILY"/>
    <property type="match status" value="1"/>
</dbReference>
<dbReference type="InterPro" id="IPR039425">
    <property type="entry name" value="RNA_pol_sigma-70-like"/>
</dbReference>
<evidence type="ECO:0000259" key="7">
    <source>
        <dbReference type="Pfam" id="PF04542"/>
    </source>
</evidence>
<keyword evidence="10" id="KW-1185">Reference proteome</keyword>
<dbReference type="NCBIfam" id="TIGR02937">
    <property type="entry name" value="sigma70-ECF"/>
    <property type="match status" value="1"/>
</dbReference>
<evidence type="ECO:0000256" key="6">
    <source>
        <dbReference type="RuleBase" id="RU000716"/>
    </source>
</evidence>
<evidence type="ECO:0000256" key="4">
    <source>
        <dbReference type="ARBA" id="ARBA00023125"/>
    </source>
</evidence>
<dbReference type="OrthoDB" id="941544at2"/>
<dbReference type="InterPro" id="IPR013249">
    <property type="entry name" value="RNA_pol_sigma70_r4_t2"/>
</dbReference>
<protein>
    <recommendedName>
        <fullName evidence="6">RNA polymerase sigma factor</fullName>
    </recommendedName>
</protein>
<dbReference type="Pfam" id="PF04542">
    <property type="entry name" value="Sigma70_r2"/>
    <property type="match status" value="1"/>
</dbReference>
<proteinExistence type="inferred from homology"/>
<dbReference type="EMBL" id="CP030850">
    <property type="protein sequence ID" value="AXE19966.1"/>
    <property type="molecule type" value="Genomic_DNA"/>
</dbReference>
<dbReference type="RefSeq" id="WP_114068732.1">
    <property type="nucleotide sequence ID" value="NZ_CP030850.1"/>
</dbReference>
<evidence type="ECO:0000256" key="5">
    <source>
        <dbReference type="ARBA" id="ARBA00023163"/>
    </source>
</evidence>
<dbReference type="InterPro" id="IPR036388">
    <property type="entry name" value="WH-like_DNA-bd_sf"/>
</dbReference>
<dbReference type="InterPro" id="IPR007627">
    <property type="entry name" value="RNA_pol_sigma70_r2"/>
</dbReference>
<dbReference type="Gene3D" id="1.10.10.10">
    <property type="entry name" value="Winged helix-like DNA-binding domain superfamily/Winged helix DNA-binding domain"/>
    <property type="match status" value="1"/>
</dbReference>
<dbReference type="KEGG" id="run:DR864_20535"/>
<sequence>MEPKHYIDKHVELVERCKQGDRKAQYELYKLYSKSMLNVCVRVVNHIGEAEDVLQEAFLDAFCNLHTFRGQSTFGAWLKQIVVNKAINHLRQRKMQLVDIEGYGYGDDDHDIADDAPTDEEGIQMDVERVRRGIAQLPEGYRVVLSLYLFEGYDHEEIGEILNISESTSRTQYMRGKKKLLELLSNRSDN</sequence>
<dbReference type="Proteomes" id="UP000251993">
    <property type="component" value="Chromosome"/>
</dbReference>
<dbReference type="PROSITE" id="PS01063">
    <property type="entry name" value="SIGMA70_ECF"/>
    <property type="match status" value="1"/>
</dbReference>
<evidence type="ECO:0000256" key="1">
    <source>
        <dbReference type="ARBA" id="ARBA00010641"/>
    </source>
</evidence>
<accession>A0A344TMU5</accession>